<name>A0A7W6WM85_9PROT</name>
<comment type="caution">
    <text evidence="2">The sequence shown here is derived from an EMBL/GenBank/DDBJ whole genome shotgun (WGS) entry which is preliminary data.</text>
</comment>
<keyword evidence="3" id="KW-1185">Reference proteome</keyword>
<dbReference type="InterPro" id="IPR037026">
    <property type="entry name" value="Vgr_OB-fold_dom_sf"/>
</dbReference>
<dbReference type="RefSeq" id="WP_184437653.1">
    <property type="nucleotide sequence ID" value="NZ_JACIGI010000046.1"/>
</dbReference>
<feature type="coiled-coil region" evidence="1">
    <location>
        <begin position="6"/>
        <end position="33"/>
    </location>
</feature>
<dbReference type="Gene3D" id="2.40.50.230">
    <property type="entry name" value="Gp5 N-terminal domain"/>
    <property type="match status" value="1"/>
</dbReference>
<dbReference type="NCBIfam" id="TIGR01644">
    <property type="entry name" value="phage_P2_V"/>
    <property type="match status" value="1"/>
</dbReference>
<dbReference type="InterPro" id="IPR013046">
    <property type="entry name" value="GpV/Gp45"/>
</dbReference>
<dbReference type="AlphaFoldDB" id="A0A7W6WM85"/>
<dbReference type="EMBL" id="JACIGI010000046">
    <property type="protein sequence ID" value="MBB4287669.1"/>
    <property type="molecule type" value="Genomic_DNA"/>
</dbReference>
<dbReference type="Proteomes" id="UP000555728">
    <property type="component" value="Unassembled WGS sequence"/>
</dbReference>
<evidence type="ECO:0000313" key="3">
    <source>
        <dbReference type="Proteomes" id="UP000555728"/>
    </source>
</evidence>
<proteinExistence type="predicted"/>
<reference evidence="2 3" key="1">
    <citation type="submission" date="2020-08" db="EMBL/GenBank/DDBJ databases">
        <title>Genome sequencing of Purple Non-Sulfur Bacteria from various extreme environments.</title>
        <authorList>
            <person name="Mayer M."/>
        </authorList>
    </citation>
    <scope>NUCLEOTIDE SEQUENCE [LARGE SCALE GENOMIC DNA]</scope>
    <source>
        <strain evidence="2 3">JA135</strain>
    </source>
</reference>
<evidence type="ECO:0000256" key="1">
    <source>
        <dbReference type="SAM" id="Coils"/>
    </source>
</evidence>
<accession>A0A7W6WM85</accession>
<keyword evidence="1" id="KW-0175">Coiled coil</keyword>
<evidence type="ECO:0000313" key="2">
    <source>
        <dbReference type="EMBL" id="MBB4287669.1"/>
    </source>
</evidence>
<sequence>MSDAFVRAITRRFAELEAEVEDLRRRIGNMVREARVTGVDYDRAVATVDMDGLPSKAIPWVQRAGDIRDWDPPTPGERVLVVSPTGDPGLGLILPGGWSTAFPQPHNRGGDRYIVAAGTITLISGDTSLCVGPSGVRIDGRLHTTRGIHDNGGVYSTEAVWPPIPTFTPPVR</sequence>
<protein>
    <submittedName>
        <fullName evidence="2">Phage baseplate assembly protein gpV</fullName>
    </submittedName>
</protein>
<organism evidence="2 3">
    <name type="scientific">Roseospira goensis</name>
    <dbReference type="NCBI Taxonomy" id="391922"/>
    <lineage>
        <taxon>Bacteria</taxon>
        <taxon>Pseudomonadati</taxon>
        <taxon>Pseudomonadota</taxon>
        <taxon>Alphaproteobacteria</taxon>
        <taxon>Rhodospirillales</taxon>
        <taxon>Rhodospirillaceae</taxon>
        <taxon>Roseospira</taxon>
    </lineage>
</organism>
<gene>
    <name evidence="2" type="ORF">GGD88_003424</name>
</gene>